<dbReference type="Proteomes" id="UP000194127">
    <property type="component" value="Unassembled WGS sequence"/>
</dbReference>
<feature type="compositionally biased region" description="Basic and acidic residues" evidence="1">
    <location>
        <begin position="21"/>
        <end position="35"/>
    </location>
</feature>
<feature type="non-terminal residue" evidence="2">
    <location>
        <position position="133"/>
    </location>
</feature>
<name>A0A1X6NH87_9APHY</name>
<reference evidence="2 3" key="1">
    <citation type="submission" date="2017-04" db="EMBL/GenBank/DDBJ databases">
        <title>Genome Sequence of the Model Brown-Rot Fungus Postia placenta SB12.</title>
        <authorList>
            <consortium name="DOE Joint Genome Institute"/>
            <person name="Gaskell J."/>
            <person name="Kersten P."/>
            <person name="Larrondo L.F."/>
            <person name="Canessa P."/>
            <person name="Martinez D."/>
            <person name="Hibbett D."/>
            <person name="Schmoll M."/>
            <person name="Kubicek C.P."/>
            <person name="Martinez A.T."/>
            <person name="Yadav J."/>
            <person name="Master E."/>
            <person name="Magnuson J.K."/>
            <person name="James T."/>
            <person name="Yaver D."/>
            <person name="Berka R."/>
            <person name="Labutti K."/>
            <person name="Lipzen A."/>
            <person name="Aerts A."/>
            <person name="Barry K."/>
            <person name="Henrissat B."/>
            <person name="Blanchette R."/>
            <person name="Grigoriev I."/>
            <person name="Cullen D."/>
        </authorList>
    </citation>
    <scope>NUCLEOTIDE SEQUENCE [LARGE SCALE GENOMIC DNA]</scope>
    <source>
        <strain evidence="2 3">MAD-698-R-SB12</strain>
    </source>
</reference>
<evidence type="ECO:0000313" key="2">
    <source>
        <dbReference type="EMBL" id="OSX67979.1"/>
    </source>
</evidence>
<proteinExistence type="predicted"/>
<dbReference type="AlphaFoldDB" id="A0A1X6NH87"/>
<feature type="non-terminal residue" evidence="2">
    <location>
        <position position="1"/>
    </location>
</feature>
<dbReference type="EMBL" id="KZ110591">
    <property type="protein sequence ID" value="OSX67979.1"/>
    <property type="molecule type" value="Genomic_DNA"/>
</dbReference>
<evidence type="ECO:0000256" key="1">
    <source>
        <dbReference type="SAM" id="MobiDB-lite"/>
    </source>
</evidence>
<feature type="region of interest" description="Disordered" evidence="1">
    <location>
        <begin position="1"/>
        <end position="69"/>
    </location>
</feature>
<dbReference type="GeneID" id="36328138"/>
<evidence type="ECO:0000313" key="3">
    <source>
        <dbReference type="Proteomes" id="UP000194127"/>
    </source>
</evidence>
<protein>
    <submittedName>
        <fullName evidence="2">Uncharacterized protein</fullName>
    </submittedName>
</protein>
<sequence length="133" mass="14670">PSHPDLPRQAPASPNLSPVQVKREEIPISLEELRQSHSLQRPLKRSPSPPWGRGWKGLPRPSPATLHRILGPARRQRPCLTSPRLRASSTGFTAVAAARPLKHSFLEKSARRTVTTVAFVRGQSFVPLVADNV</sequence>
<keyword evidence="3" id="KW-1185">Reference proteome</keyword>
<organism evidence="2 3">
    <name type="scientific">Postia placenta MAD-698-R-SB12</name>
    <dbReference type="NCBI Taxonomy" id="670580"/>
    <lineage>
        <taxon>Eukaryota</taxon>
        <taxon>Fungi</taxon>
        <taxon>Dikarya</taxon>
        <taxon>Basidiomycota</taxon>
        <taxon>Agaricomycotina</taxon>
        <taxon>Agaricomycetes</taxon>
        <taxon>Polyporales</taxon>
        <taxon>Adustoporiaceae</taxon>
        <taxon>Rhodonia</taxon>
    </lineage>
</organism>
<gene>
    <name evidence="2" type="ORF">POSPLADRAFT_1099790</name>
</gene>
<accession>A0A1X6NH87</accession>
<dbReference type="RefSeq" id="XP_024344773.1">
    <property type="nucleotide sequence ID" value="XM_024483189.1"/>
</dbReference>